<name>A0A381V526_9ZZZZ</name>
<dbReference type="Pfam" id="PF08241">
    <property type="entry name" value="Methyltransf_11"/>
    <property type="match status" value="1"/>
</dbReference>
<evidence type="ECO:0000313" key="2">
    <source>
        <dbReference type="EMBL" id="SVA35091.1"/>
    </source>
</evidence>
<dbReference type="SUPFAM" id="SSF53335">
    <property type="entry name" value="S-adenosyl-L-methionine-dependent methyltransferases"/>
    <property type="match status" value="1"/>
</dbReference>
<dbReference type="PANTHER" id="PTHR45036:SF1">
    <property type="entry name" value="METHYLTRANSFERASE LIKE 7A"/>
    <property type="match status" value="1"/>
</dbReference>
<dbReference type="GO" id="GO:0008757">
    <property type="term" value="F:S-adenosylmethionine-dependent methyltransferase activity"/>
    <property type="evidence" value="ECO:0007669"/>
    <property type="project" value="InterPro"/>
</dbReference>
<dbReference type="CDD" id="cd02440">
    <property type="entry name" value="AdoMet_MTases"/>
    <property type="match status" value="1"/>
</dbReference>
<accession>A0A381V526</accession>
<proteinExistence type="predicted"/>
<evidence type="ECO:0000259" key="1">
    <source>
        <dbReference type="Pfam" id="PF08241"/>
    </source>
</evidence>
<sequence>MSLYGKYILPKLLNSCCSNPPMVYQRKKVVPLAEGDVLEVGIGSGLNLPFYDKSKINKLWGLDPSEELNKMAAEVAKEEKMEVDFIISGAEEIPLPDNKVDTVILTYTMCTIPDVDLANEEIKRVLKPEGKLIFCEHGISPDENVYKWQKRINPIWKRIAGGCNLHRNIPEIIENSGFNIEEIDTMYLPSTPRFAGYNYWGFARPNS</sequence>
<dbReference type="PANTHER" id="PTHR45036">
    <property type="entry name" value="METHYLTRANSFERASE LIKE 7B"/>
    <property type="match status" value="1"/>
</dbReference>
<reference evidence="2" key="1">
    <citation type="submission" date="2018-05" db="EMBL/GenBank/DDBJ databases">
        <authorList>
            <person name="Lanie J.A."/>
            <person name="Ng W.-L."/>
            <person name="Kazmierczak K.M."/>
            <person name="Andrzejewski T.M."/>
            <person name="Davidsen T.M."/>
            <person name="Wayne K.J."/>
            <person name="Tettelin H."/>
            <person name="Glass J.I."/>
            <person name="Rusch D."/>
            <person name="Podicherti R."/>
            <person name="Tsui H.-C.T."/>
            <person name="Winkler M.E."/>
        </authorList>
    </citation>
    <scope>NUCLEOTIDE SEQUENCE</scope>
</reference>
<feature type="domain" description="Methyltransferase type 11" evidence="1">
    <location>
        <begin position="38"/>
        <end position="134"/>
    </location>
</feature>
<dbReference type="EMBL" id="UINC01007790">
    <property type="protein sequence ID" value="SVA35091.1"/>
    <property type="molecule type" value="Genomic_DNA"/>
</dbReference>
<dbReference type="InterPro" id="IPR052356">
    <property type="entry name" value="Thiol_S-MT"/>
</dbReference>
<protein>
    <recommendedName>
        <fullName evidence="1">Methyltransferase type 11 domain-containing protein</fullName>
    </recommendedName>
</protein>
<dbReference type="AlphaFoldDB" id="A0A381V526"/>
<organism evidence="2">
    <name type="scientific">marine metagenome</name>
    <dbReference type="NCBI Taxonomy" id="408172"/>
    <lineage>
        <taxon>unclassified sequences</taxon>
        <taxon>metagenomes</taxon>
        <taxon>ecological metagenomes</taxon>
    </lineage>
</organism>
<dbReference type="InterPro" id="IPR029063">
    <property type="entry name" value="SAM-dependent_MTases_sf"/>
</dbReference>
<gene>
    <name evidence="2" type="ORF">METZ01_LOCUS87945</name>
</gene>
<dbReference type="InterPro" id="IPR013216">
    <property type="entry name" value="Methyltransf_11"/>
</dbReference>
<dbReference type="Gene3D" id="3.40.50.150">
    <property type="entry name" value="Vaccinia Virus protein VP39"/>
    <property type="match status" value="1"/>
</dbReference>